<dbReference type="Gene3D" id="3.10.450.50">
    <property type="match status" value="1"/>
</dbReference>
<dbReference type="InterPro" id="IPR032710">
    <property type="entry name" value="NTF2-like_dom_sf"/>
</dbReference>
<reference evidence="2 3" key="1">
    <citation type="submission" date="2019-11" db="EMBL/GenBank/DDBJ databases">
        <title>Genome sequences of 17 halophilic strains isolated from different environments.</title>
        <authorList>
            <person name="Furrow R.E."/>
        </authorList>
    </citation>
    <scope>NUCLEOTIDE SEQUENCE [LARGE SCALE GENOMIC DNA]</scope>
    <source>
        <strain evidence="2 3">SL-4</strain>
    </source>
</reference>
<dbReference type="OrthoDB" id="121974at2"/>
<comment type="caution">
    <text evidence="2">The sequence shown here is derived from an EMBL/GenBank/DDBJ whole genome shotgun (WGS) entry which is preliminary data.</text>
</comment>
<dbReference type="AlphaFoldDB" id="A0A845F9J1"/>
<dbReference type="SUPFAM" id="SSF54427">
    <property type="entry name" value="NTF2-like"/>
    <property type="match status" value="1"/>
</dbReference>
<feature type="domain" description="DUF4440" evidence="1">
    <location>
        <begin position="20"/>
        <end position="106"/>
    </location>
</feature>
<protein>
    <submittedName>
        <fullName evidence="2">DUF4440 domain-containing protein</fullName>
    </submittedName>
</protein>
<dbReference type="Proteomes" id="UP000450457">
    <property type="component" value="Unassembled WGS sequence"/>
</dbReference>
<organism evidence="2 3">
    <name type="scientific">Halobacillus litoralis</name>
    <dbReference type="NCBI Taxonomy" id="45668"/>
    <lineage>
        <taxon>Bacteria</taxon>
        <taxon>Bacillati</taxon>
        <taxon>Bacillota</taxon>
        <taxon>Bacilli</taxon>
        <taxon>Bacillales</taxon>
        <taxon>Bacillaceae</taxon>
        <taxon>Halobacillus</taxon>
    </lineage>
</organism>
<proteinExistence type="predicted"/>
<evidence type="ECO:0000313" key="3">
    <source>
        <dbReference type="Proteomes" id="UP000450457"/>
    </source>
</evidence>
<dbReference type="EMBL" id="WMFA01000002">
    <property type="protein sequence ID" value="MYL70464.1"/>
    <property type="molecule type" value="Genomic_DNA"/>
</dbReference>
<sequence>MFMSLKKELKNMENQHLLLSTRESTERLDHILADDFWEIGSSGMPYDKKFCLDQGVVLSEMTLHHYEIQSLSEDTVLATYYLEDPTRKRNTLRSSIWKMIAGRWQLYFHQGTVTDLHKDEYQNMRRL</sequence>
<evidence type="ECO:0000313" key="2">
    <source>
        <dbReference type="EMBL" id="MYL70464.1"/>
    </source>
</evidence>
<evidence type="ECO:0000259" key="1">
    <source>
        <dbReference type="Pfam" id="PF14534"/>
    </source>
</evidence>
<dbReference type="InterPro" id="IPR027843">
    <property type="entry name" value="DUF4440"/>
</dbReference>
<accession>A0A845F9J1</accession>
<name>A0A845F9J1_9BACI</name>
<dbReference type="Pfam" id="PF14534">
    <property type="entry name" value="DUF4440"/>
    <property type="match status" value="1"/>
</dbReference>
<gene>
    <name evidence="2" type="ORF">GLW00_06375</name>
</gene>